<gene>
    <name evidence="8" type="ORF">QO006_001565</name>
</gene>
<dbReference type="InterPro" id="IPR015890">
    <property type="entry name" value="Chorismate_C"/>
</dbReference>
<comment type="caution">
    <text evidence="8">The sequence shown here is derived from an EMBL/GenBank/DDBJ whole genome shotgun (WGS) entry which is preliminary data.</text>
</comment>
<comment type="catalytic activity">
    <reaction evidence="1">
        <text>chorismate = isochorismate</text>
        <dbReference type="Rhea" id="RHEA:18985"/>
        <dbReference type="ChEBI" id="CHEBI:29748"/>
        <dbReference type="ChEBI" id="CHEBI:29780"/>
        <dbReference type="EC" id="5.4.4.2"/>
    </reaction>
</comment>
<proteinExistence type="inferred from homology"/>
<evidence type="ECO:0000259" key="7">
    <source>
        <dbReference type="Pfam" id="PF00425"/>
    </source>
</evidence>
<evidence type="ECO:0000256" key="3">
    <source>
        <dbReference type="ARBA" id="ARBA00012824"/>
    </source>
</evidence>
<dbReference type="InterPro" id="IPR004561">
    <property type="entry name" value="IsoChor_synthase"/>
</dbReference>
<dbReference type="PANTHER" id="PTHR42839:SF2">
    <property type="entry name" value="ISOCHORISMATE SYNTHASE ENTC"/>
    <property type="match status" value="1"/>
</dbReference>
<dbReference type="EMBL" id="JAURUR010000003">
    <property type="protein sequence ID" value="MDP9764140.1"/>
    <property type="molecule type" value="Genomic_DNA"/>
</dbReference>
<dbReference type="PANTHER" id="PTHR42839">
    <property type="entry name" value="ISOCHORISMATE SYNTHASE ENTC"/>
    <property type="match status" value="1"/>
</dbReference>
<comment type="similarity">
    <text evidence="2">Belongs to the isochorismate synthase family.</text>
</comment>
<dbReference type="Pfam" id="PF00425">
    <property type="entry name" value="Chorismate_bind"/>
    <property type="match status" value="1"/>
</dbReference>
<dbReference type="GO" id="GO:0008909">
    <property type="term" value="F:isochorismate synthase activity"/>
    <property type="evidence" value="ECO:0007669"/>
    <property type="project" value="UniProtKB-EC"/>
</dbReference>
<evidence type="ECO:0000256" key="2">
    <source>
        <dbReference type="ARBA" id="ARBA00005297"/>
    </source>
</evidence>
<evidence type="ECO:0000256" key="5">
    <source>
        <dbReference type="ARBA" id="ARBA00041564"/>
    </source>
</evidence>
<protein>
    <recommendedName>
        <fullName evidence="3">isochorismate synthase</fullName>
        <ecNumber evidence="3">5.4.4.2</ecNumber>
    </recommendedName>
    <alternativeName>
        <fullName evidence="5">Isochorismate mutase</fullName>
    </alternativeName>
</protein>
<feature type="region of interest" description="Disordered" evidence="6">
    <location>
        <begin position="1"/>
        <end position="21"/>
    </location>
</feature>
<dbReference type="Gene3D" id="3.60.120.10">
    <property type="entry name" value="Anthranilate synthase"/>
    <property type="match status" value="1"/>
</dbReference>
<keyword evidence="4 8" id="KW-0413">Isomerase</keyword>
<dbReference type="NCBIfam" id="TIGR00543">
    <property type="entry name" value="isochor_syn"/>
    <property type="match status" value="1"/>
</dbReference>
<evidence type="ECO:0000256" key="6">
    <source>
        <dbReference type="SAM" id="MobiDB-lite"/>
    </source>
</evidence>
<reference evidence="8 9" key="1">
    <citation type="submission" date="2023-07" db="EMBL/GenBank/DDBJ databases">
        <title>Genomic Encyclopedia of Type Strains, Phase IV (KMG-IV): sequencing the most valuable type-strain genomes for metagenomic binning, comparative biology and taxonomic classification.</title>
        <authorList>
            <person name="Goeker M."/>
        </authorList>
    </citation>
    <scope>NUCLEOTIDE SEQUENCE [LARGE SCALE GENOMIC DNA]</scope>
    <source>
        <strain evidence="8 9">NIO-1023</strain>
    </source>
</reference>
<feature type="domain" description="Chorismate-utilising enzyme C-terminal" evidence="7">
    <location>
        <begin position="114"/>
        <end position="372"/>
    </location>
</feature>
<dbReference type="RefSeq" id="WP_307465502.1">
    <property type="nucleotide sequence ID" value="NZ_JAURUR010000003.1"/>
</dbReference>
<feature type="compositionally biased region" description="Low complexity" evidence="6">
    <location>
        <begin position="1"/>
        <end position="17"/>
    </location>
</feature>
<evidence type="ECO:0000313" key="9">
    <source>
        <dbReference type="Proteomes" id="UP001232163"/>
    </source>
</evidence>
<evidence type="ECO:0000313" key="8">
    <source>
        <dbReference type="EMBL" id="MDP9764140.1"/>
    </source>
</evidence>
<dbReference type="EC" id="5.4.4.2" evidence="3"/>
<dbReference type="SUPFAM" id="SSF56322">
    <property type="entry name" value="ADC synthase"/>
    <property type="match status" value="1"/>
</dbReference>
<evidence type="ECO:0000256" key="1">
    <source>
        <dbReference type="ARBA" id="ARBA00000799"/>
    </source>
</evidence>
<dbReference type="Proteomes" id="UP001232163">
    <property type="component" value="Unassembled WGS sequence"/>
</dbReference>
<organism evidence="8 9">
    <name type="scientific">Deinococcus enclensis</name>
    <dbReference type="NCBI Taxonomy" id="1049582"/>
    <lineage>
        <taxon>Bacteria</taxon>
        <taxon>Thermotogati</taxon>
        <taxon>Deinococcota</taxon>
        <taxon>Deinococci</taxon>
        <taxon>Deinococcales</taxon>
        <taxon>Deinococcaceae</taxon>
        <taxon>Deinococcus</taxon>
    </lineage>
</organism>
<evidence type="ECO:0000256" key="4">
    <source>
        <dbReference type="ARBA" id="ARBA00023235"/>
    </source>
</evidence>
<dbReference type="InterPro" id="IPR005801">
    <property type="entry name" value="ADC_synthase"/>
</dbReference>
<keyword evidence="9" id="KW-1185">Reference proteome</keyword>
<name>A0ABT9MC61_9DEIO</name>
<dbReference type="PRINTS" id="PR00095">
    <property type="entry name" value="ANTSNTHASEI"/>
</dbReference>
<accession>A0ABT9MC61</accession>
<sequence length="391" mass="40630">MSLAAPLPTPAHPLTDASPFRWHSPEVSLSAGELWTPPVPAGLSTGDHGRALLRAARQAGAPDACVVGALPFHPDEPAALAVAPTPDRAAPRPQPPGALSQPLLLRDGQSVPSAAEFETMVERAVQAIRAGALEKVVLGRLLHLDLGGPPPCVTALVDRLAVRHPAGFTFALRLPGRPDRTLVGASPELLVCKCGATVTLRPMAGTRARHPDPRTDGALAADLLGSAKDRAEHAVMVEAIRSALAPLCRTLDVPDRPNVTSTATLWHLVTPITAELRDPACSVLDVVERLHPTPAVGGVPGAAARAFIREHEPFARGLFAGAVGWCDARGDGEWAVTIRCAEIGAQAVRLFAGAGVVGDSVPALERAETAAKFRTMLDALGLDARTLGGAL</sequence>
<dbReference type="InterPro" id="IPR019999">
    <property type="entry name" value="Anth_synth_I-like"/>
</dbReference>